<dbReference type="Gramene" id="OMERI12G04890.4">
    <property type="protein sequence ID" value="OMERI12G04890.4"/>
    <property type="gene ID" value="OMERI12G04890"/>
</dbReference>
<sequence>MTALDPRAAGRFLSSPPSAAVGARVQISMVAPRWEEGGWGAGRSMGGESLPRARSLGGTTARCADAEMGNAAADDGRPSTKCLQMLYIL</sequence>
<evidence type="ECO:0000313" key="1">
    <source>
        <dbReference type="EnsemblPlants" id="OMERI12G04890.4"/>
    </source>
</evidence>
<protein>
    <submittedName>
        <fullName evidence="1">Uncharacterized protein</fullName>
    </submittedName>
</protein>
<dbReference type="HOGENOM" id="CLU_2458532_0_0_1"/>
<keyword evidence="2" id="KW-1185">Reference proteome</keyword>
<dbReference type="Proteomes" id="UP000008021">
    <property type="component" value="Chromosome 12"/>
</dbReference>
<name>A0A0E0FAU3_9ORYZ</name>
<reference evidence="1" key="1">
    <citation type="submission" date="2015-04" db="UniProtKB">
        <authorList>
            <consortium name="EnsemblPlants"/>
        </authorList>
    </citation>
    <scope>IDENTIFICATION</scope>
</reference>
<dbReference type="EnsemblPlants" id="OMERI12G04890.4">
    <property type="protein sequence ID" value="OMERI12G04890.4"/>
    <property type="gene ID" value="OMERI12G04890"/>
</dbReference>
<proteinExistence type="predicted"/>
<accession>A0A0E0FAU3</accession>
<dbReference type="AlphaFoldDB" id="A0A0E0FAU3"/>
<evidence type="ECO:0000313" key="2">
    <source>
        <dbReference type="Proteomes" id="UP000008021"/>
    </source>
</evidence>
<organism evidence="1">
    <name type="scientific">Oryza meridionalis</name>
    <dbReference type="NCBI Taxonomy" id="40149"/>
    <lineage>
        <taxon>Eukaryota</taxon>
        <taxon>Viridiplantae</taxon>
        <taxon>Streptophyta</taxon>
        <taxon>Embryophyta</taxon>
        <taxon>Tracheophyta</taxon>
        <taxon>Spermatophyta</taxon>
        <taxon>Magnoliopsida</taxon>
        <taxon>Liliopsida</taxon>
        <taxon>Poales</taxon>
        <taxon>Poaceae</taxon>
        <taxon>BOP clade</taxon>
        <taxon>Oryzoideae</taxon>
        <taxon>Oryzeae</taxon>
        <taxon>Oryzinae</taxon>
        <taxon>Oryza</taxon>
    </lineage>
</organism>
<reference evidence="1" key="2">
    <citation type="submission" date="2018-05" db="EMBL/GenBank/DDBJ databases">
        <title>OmerRS3 (Oryza meridionalis Reference Sequence Version 3).</title>
        <authorList>
            <person name="Zhang J."/>
            <person name="Kudrna D."/>
            <person name="Lee S."/>
            <person name="Talag J."/>
            <person name="Welchert J."/>
            <person name="Wing R.A."/>
        </authorList>
    </citation>
    <scope>NUCLEOTIDE SEQUENCE [LARGE SCALE GENOMIC DNA]</scope>
    <source>
        <strain evidence="1">cv. OR44</strain>
    </source>
</reference>